<organism evidence="2 3">
    <name type="scientific">Plectosphaerella plurivora</name>
    <dbReference type="NCBI Taxonomy" id="936078"/>
    <lineage>
        <taxon>Eukaryota</taxon>
        <taxon>Fungi</taxon>
        <taxon>Dikarya</taxon>
        <taxon>Ascomycota</taxon>
        <taxon>Pezizomycotina</taxon>
        <taxon>Sordariomycetes</taxon>
        <taxon>Hypocreomycetidae</taxon>
        <taxon>Glomerellales</taxon>
        <taxon>Plectosphaerellaceae</taxon>
        <taxon>Plectosphaerella</taxon>
    </lineage>
</organism>
<dbReference type="Proteomes" id="UP000770015">
    <property type="component" value="Unassembled WGS sequence"/>
</dbReference>
<proteinExistence type="predicted"/>
<dbReference type="OrthoDB" id="4846913at2759"/>
<accession>A0A9P8V741</accession>
<evidence type="ECO:0000313" key="2">
    <source>
        <dbReference type="EMBL" id="KAH6677838.1"/>
    </source>
</evidence>
<dbReference type="AlphaFoldDB" id="A0A9P8V741"/>
<feature type="chain" id="PRO_5040420166" evidence="1">
    <location>
        <begin position="22"/>
        <end position="84"/>
    </location>
</feature>
<reference evidence="2" key="1">
    <citation type="journal article" date="2021" name="Nat. Commun.">
        <title>Genetic determinants of endophytism in the Arabidopsis root mycobiome.</title>
        <authorList>
            <person name="Mesny F."/>
            <person name="Miyauchi S."/>
            <person name="Thiergart T."/>
            <person name="Pickel B."/>
            <person name="Atanasova L."/>
            <person name="Karlsson M."/>
            <person name="Huettel B."/>
            <person name="Barry K.W."/>
            <person name="Haridas S."/>
            <person name="Chen C."/>
            <person name="Bauer D."/>
            <person name="Andreopoulos W."/>
            <person name="Pangilinan J."/>
            <person name="LaButti K."/>
            <person name="Riley R."/>
            <person name="Lipzen A."/>
            <person name="Clum A."/>
            <person name="Drula E."/>
            <person name="Henrissat B."/>
            <person name="Kohler A."/>
            <person name="Grigoriev I.V."/>
            <person name="Martin F.M."/>
            <person name="Hacquard S."/>
        </authorList>
    </citation>
    <scope>NUCLEOTIDE SEQUENCE</scope>
    <source>
        <strain evidence="2">MPI-SDFR-AT-0117</strain>
    </source>
</reference>
<gene>
    <name evidence="2" type="ORF">F5X68DRAFT_213306</name>
</gene>
<protein>
    <submittedName>
        <fullName evidence="2">Uncharacterized protein</fullName>
    </submittedName>
</protein>
<feature type="signal peptide" evidence="1">
    <location>
        <begin position="1"/>
        <end position="21"/>
    </location>
</feature>
<dbReference type="EMBL" id="JAGSXJ010000022">
    <property type="protein sequence ID" value="KAH6677838.1"/>
    <property type="molecule type" value="Genomic_DNA"/>
</dbReference>
<name>A0A9P8V741_9PEZI</name>
<evidence type="ECO:0000256" key="1">
    <source>
        <dbReference type="SAM" id="SignalP"/>
    </source>
</evidence>
<keyword evidence="3" id="KW-1185">Reference proteome</keyword>
<comment type="caution">
    <text evidence="2">The sequence shown here is derived from an EMBL/GenBank/DDBJ whole genome shotgun (WGS) entry which is preliminary data.</text>
</comment>
<keyword evidence="1" id="KW-0732">Signal</keyword>
<evidence type="ECO:0000313" key="3">
    <source>
        <dbReference type="Proteomes" id="UP000770015"/>
    </source>
</evidence>
<sequence>MQIQSALTFLVAIAAATPALAQGCRGSPIKKDISCITETINGQCDTTDLVPQCQAGQFTEWVFLRNRCDTVGVCEYQYRCCARR</sequence>